<dbReference type="PANTHER" id="PTHR21581">
    <property type="entry name" value="D-ALANYL-D-ALANINE CARBOXYPEPTIDASE"/>
    <property type="match status" value="1"/>
</dbReference>
<protein>
    <recommendedName>
        <fullName evidence="5">serine-type D-Ala-D-Ala carboxypeptidase</fullName>
        <ecNumber evidence="5">3.4.16.4</ecNumber>
    </recommendedName>
</protein>
<evidence type="ECO:0000256" key="5">
    <source>
        <dbReference type="ARBA" id="ARBA00012448"/>
    </source>
</evidence>
<comment type="pathway">
    <text evidence="3">Cell wall biogenesis; peptidoglycan biosynthesis.</text>
</comment>
<reference evidence="23 24" key="1">
    <citation type="journal article" date="2018" name="Genome Biol. Evol.">
        <title>Cladogenesis and Genomic Streamlining in Extracellular Endosymbionts of Tropical Stink Bugs.</title>
        <authorList>
            <person name="Otero-Bravo A."/>
            <person name="Goffredi S."/>
            <person name="Sabree Z.L."/>
        </authorList>
    </citation>
    <scope>NUCLEOTIDE SEQUENCE [LARGE SCALE GENOMIC DNA]</scope>
    <source>
        <strain evidence="23 24">SoEL</strain>
    </source>
</reference>
<evidence type="ECO:0000256" key="13">
    <source>
        <dbReference type="ARBA" id="ARBA00022984"/>
    </source>
</evidence>
<dbReference type="GO" id="GO:0005886">
    <property type="term" value="C:plasma membrane"/>
    <property type="evidence" value="ECO:0007669"/>
    <property type="project" value="UniProtKB-SubCell"/>
</dbReference>
<keyword evidence="8 23" id="KW-0121">Carboxypeptidase</keyword>
<evidence type="ECO:0000256" key="3">
    <source>
        <dbReference type="ARBA" id="ARBA00004752"/>
    </source>
</evidence>
<evidence type="ECO:0000256" key="21">
    <source>
        <dbReference type="SAM" id="Phobius"/>
    </source>
</evidence>
<dbReference type="GO" id="GO:0009002">
    <property type="term" value="F:serine-type D-Ala-D-Ala carboxypeptidase activity"/>
    <property type="evidence" value="ECO:0007669"/>
    <property type="project" value="UniProtKB-EC"/>
</dbReference>
<evidence type="ECO:0000256" key="4">
    <source>
        <dbReference type="ARBA" id="ARBA00007164"/>
    </source>
</evidence>
<comment type="caution">
    <text evidence="23">The sequence shown here is derived from an EMBL/GenBank/DDBJ whole genome shotgun (WGS) entry which is preliminary data.</text>
</comment>
<dbReference type="SUPFAM" id="SSF56601">
    <property type="entry name" value="beta-lactamase/transpeptidase-like"/>
    <property type="match status" value="1"/>
</dbReference>
<dbReference type="UniPathway" id="UPA00219"/>
<keyword evidence="7" id="KW-0997">Cell inner membrane</keyword>
<dbReference type="AlphaFoldDB" id="A0A2P5SX44"/>
<evidence type="ECO:0000256" key="8">
    <source>
        <dbReference type="ARBA" id="ARBA00022645"/>
    </source>
</evidence>
<keyword evidence="21" id="KW-1133">Transmembrane helix</keyword>
<evidence type="ECO:0000256" key="11">
    <source>
        <dbReference type="ARBA" id="ARBA00022801"/>
    </source>
</evidence>
<keyword evidence="11 23" id="KW-0378">Hydrolase</keyword>
<name>A0A2P5SX44_9GAMM</name>
<dbReference type="InterPro" id="IPR012907">
    <property type="entry name" value="Peptidase_S11_C"/>
</dbReference>
<evidence type="ECO:0000256" key="14">
    <source>
        <dbReference type="ARBA" id="ARBA00023136"/>
    </source>
</evidence>
<dbReference type="InterPro" id="IPR018044">
    <property type="entry name" value="Peptidase_S11"/>
</dbReference>
<evidence type="ECO:0000256" key="17">
    <source>
        <dbReference type="ARBA" id="ARBA00060592"/>
    </source>
</evidence>
<keyword evidence="6" id="KW-1003">Cell membrane</keyword>
<evidence type="ECO:0000256" key="12">
    <source>
        <dbReference type="ARBA" id="ARBA00022960"/>
    </source>
</evidence>
<feature type="transmembrane region" description="Helical" evidence="21">
    <location>
        <begin position="7"/>
        <end position="28"/>
    </location>
</feature>
<dbReference type="Pfam" id="PF07943">
    <property type="entry name" value="PBP5_C"/>
    <property type="match status" value="1"/>
</dbReference>
<evidence type="ECO:0000259" key="22">
    <source>
        <dbReference type="SMART" id="SM00936"/>
    </source>
</evidence>
<evidence type="ECO:0000256" key="19">
    <source>
        <dbReference type="PIRSR" id="PIRSR618044-2"/>
    </source>
</evidence>
<comment type="function">
    <text evidence="1">Removes C-terminal D-alanyl residues from sugar-peptide cell wall precursors.</text>
</comment>
<evidence type="ECO:0000313" key="24">
    <source>
        <dbReference type="Proteomes" id="UP000296144"/>
    </source>
</evidence>
<dbReference type="SMART" id="SM00936">
    <property type="entry name" value="PBP5_C"/>
    <property type="match status" value="1"/>
</dbReference>
<evidence type="ECO:0000256" key="7">
    <source>
        <dbReference type="ARBA" id="ARBA00022519"/>
    </source>
</evidence>
<comment type="similarity">
    <text evidence="4 20">Belongs to the peptidase S11 family.</text>
</comment>
<evidence type="ECO:0000256" key="20">
    <source>
        <dbReference type="RuleBase" id="RU004016"/>
    </source>
</evidence>
<dbReference type="GO" id="GO:0009252">
    <property type="term" value="P:peptidoglycan biosynthetic process"/>
    <property type="evidence" value="ECO:0007669"/>
    <property type="project" value="UniProtKB-UniPathway"/>
</dbReference>
<dbReference type="Gene3D" id="3.40.710.10">
    <property type="entry name" value="DD-peptidase/beta-lactamase superfamily"/>
    <property type="match status" value="1"/>
</dbReference>
<dbReference type="GO" id="GO:0006508">
    <property type="term" value="P:proteolysis"/>
    <property type="evidence" value="ECO:0007669"/>
    <property type="project" value="UniProtKB-KW"/>
</dbReference>
<keyword evidence="21" id="KW-0812">Transmembrane</keyword>
<evidence type="ECO:0000313" key="23">
    <source>
        <dbReference type="EMBL" id="PPI86870.1"/>
    </source>
</evidence>
<keyword evidence="10" id="KW-0732">Signal</keyword>
<dbReference type="EMBL" id="PDKU01000001">
    <property type="protein sequence ID" value="PPI86870.1"/>
    <property type="molecule type" value="Genomic_DNA"/>
</dbReference>
<keyword evidence="9" id="KW-0645">Protease</keyword>
<dbReference type="Pfam" id="PF00768">
    <property type="entry name" value="Peptidase_S11"/>
    <property type="match status" value="1"/>
</dbReference>
<proteinExistence type="inferred from homology"/>
<feature type="active site" description="Acyl-ester intermediate" evidence="18">
    <location>
        <position position="68"/>
    </location>
</feature>
<evidence type="ECO:0000256" key="6">
    <source>
        <dbReference type="ARBA" id="ARBA00022475"/>
    </source>
</evidence>
<comment type="catalytic activity">
    <reaction evidence="16">
        <text>Preferential cleavage: (Ac)2-L-Lys-D-Ala-|-D-Ala. Also transpeptidation of peptidyl-alanyl moieties that are N-acyl substituents of D-alanine.</text>
        <dbReference type="EC" id="3.4.16.4"/>
    </reaction>
</comment>
<dbReference type="InterPro" id="IPR037167">
    <property type="entry name" value="Peptidase_S11_C_sf"/>
</dbReference>
<evidence type="ECO:0000256" key="9">
    <source>
        <dbReference type="ARBA" id="ARBA00022670"/>
    </source>
</evidence>
<comment type="pathway">
    <text evidence="17">Glycan biosynthesis.</text>
</comment>
<dbReference type="GO" id="GO:0008658">
    <property type="term" value="F:penicillin binding"/>
    <property type="evidence" value="ECO:0007669"/>
    <property type="project" value="UniProtKB-ARBA"/>
</dbReference>
<comment type="subcellular location">
    <subcellularLocation>
        <location evidence="2">Cell inner membrane</location>
        <topology evidence="2">Peripheral membrane protein</topology>
    </subcellularLocation>
</comment>
<gene>
    <name evidence="23" type="ORF">CRV10_01285</name>
</gene>
<dbReference type="PANTHER" id="PTHR21581:SF6">
    <property type="entry name" value="TRAFFICKING PROTEIN PARTICLE COMPLEX SUBUNIT 12"/>
    <property type="match status" value="1"/>
</dbReference>
<dbReference type="InterPro" id="IPR001967">
    <property type="entry name" value="Peptidase_S11_N"/>
</dbReference>
<evidence type="ECO:0000256" key="1">
    <source>
        <dbReference type="ARBA" id="ARBA00003217"/>
    </source>
</evidence>
<sequence>MIKAKSILFIIVFTIETFSLITTPYSIYAKEITPLPPKINAKSWILIDYANGKVLSEFNSDKRLNPASLTKMMTSYVVGQKIKNGTIKYGDLVTIGEDAWAPGNPLLQGSSLMFLKPGDQVSVYNLNKGIVIQSGNDACIALADHIEGSQDAFVDLMNYYVKALGLKNTHFMTVHGLDAEGQYSTARDMALIGQALIRDVPEEYALNKEKEFTFNKIKQINRNKLLWSRILQVDGIKTGHTLSAGNNLVASAIKNNTRLISVILGSPNENIRFRDSERLLVWGFNSFETVTPIKANKLFIQQKVWFGNKNKLDIGVNKNLSLSVIKGQEKDIKIYFTLHSKRLEAPIVKNQIVGTIDFQINGQHIEHCPLIALSEVTKGNFLSRFIDFLIIKMSNWISILLQYIH</sequence>
<keyword evidence="14 21" id="KW-0472">Membrane</keyword>
<evidence type="ECO:0000256" key="16">
    <source>
        <dbReference type="ARBA" id="ARBA00034000"/>
    </source>
</evidence>
<evidence type="ECO:0000256" key="18">
    <source>
        <dbReference type="PIRSR" id="PIRSR618044-1"/>
    </source>
</evidence>
<dbReference type="OrthoDB" id="9795979at2"/>
<dbReference type="PRINTS" id="PR00725">
    <property type="entry name" value="DADACBPTASE1"/>
</dbReference>
<evidence type="ECO:0000256" key="2">
    <source>
        <dbReference type="ARBA" id="ARBA00004417"/>
    </source>
</evidence>
<feature type="active site" evidence="18">
    <location>
        <position position="134"/>
    </location>
</feature>
<dbReference type="EC" id="3.4.16.4" evidence="5"/>
<dbReference type="Gene3D" id="2.60.410.10">
    <property type="entry name" value="D-Ala-D-Ala carboxypeptidase, C-terminal domain"/>
    <property type="match status" value="1"/>
</dbReference>
<dbReference type="RefSeq" id="WP_136130032.1">
    <property type="nucleotide sequence ID" value="NZ_PDKU01000001.1"/>
</dbReference>
<dbReference type="GO" id="GO:0008360">
    <property type="term" value="P:regulation of cell shape"/>
    <property type="evidence" value="ECO:0007669"/>
    <property type="project" value="UniProtKB-KW"/>
</dbReference>
<feature type="binding site" evidence="19">
    <location>
        <position position="237"/>
    </location>
    <ligand>
        <name>substrate</name>
    </ligand>
</feature>
<dbReference type="FunFam" id="3.40.710.10:FF:000001">
    <property type="entry name" value="D-alanyl-D-alanine serine-type carboxypeptidase"/>
    <property type="match status" value="1"/>
</dbReference>
<dbReference type="InterPro" id="IPR015956">
    <property type="entry name" value="Peniciliin-bd_prot_C_sf"/>
</dbReference>
<organism evidence="23 24">
    <name type="scientific">Candidatus Pantoea edessiphila</name>
    <dbReference type="NCBI Taxonomy" id="2044610"/>
    <lineage>
        <taxon>Bacteria</taxon>
        <taxon>Pseudomonadati</taxon>
        <taxon>Pseudomonadota</taxon>
        <taxon>Gammaproteobacteria</taxon>
        <taxon>Enterobacterales</taxon>
        <taxon>Erwiniaceae</taxon>
        <taxon>Pantoea</taxon>
    </lineage>
</organism>
<keyword evidence="24" id="KW-1185">Reference proteome</keyword>
<keyword evidence="15" id="KW-0961">Cell wall biogenesis/degradation</keyword>
<dbReference type="SUPFAM" id="SSF69189">
    <property type="entry name" value="Penicillin-binding protein associated domain"/>
    <property type="match status" value="1"/>
</dbReference>
<keyword evidence="13" id="KW-0573">Peptidoglycan synthesis</keyword>
<dbReference type="InterPro" id="IPR012338">
    <property type="entry name" value="Beta-lactam/transpept-like"/>
</dbReference>
<evidence type="ECO:0000256" key="15">
    <source>
        <dbReference type="ARBA" id="ARBA00023316"/>
    </source>
</evidence>
<feature type="domain" description="Peptidase S11 D-Ala-D-Ala carboxypeptidase A C-terminal" evidence="22">
    <location>
        <begin position="287"/>
        <end position="378"/>
    </location>
</feature>
<feature type="active site" description="Proton acceptor" evidence="18">
    <location>
        <position position="71"/>
    </location>
</feature>
<keyword evidence="12" id="KW-0133">Cell shape</keyword>
<dbReference type="Proteomes" id="UP000296144">
    <property type="component" value="Unassembled WGS sequence"/>
</dbReference>
<accession>A0A2P5SX44</accession>
<evidence type="ECO:0000256" key="10">
    <source>
        <dbReference type="ARBA" id="ARBA00022729"/>
    </source>
</evidence>
<dbReference type="GO" id="GO:0071555">
    <property type="term" value="P:cell wall organization"/>
    <property type="evidence" value="ECO:0007669"/>
    <property type="project" value="UniProtKB-KW"/>
</dbReference>